<dbReference type="SUPFAM" id="SSF51735">
    <property type="entry name" value="NAD(P)-binding Rossmann-fold domains"/>
    <property type="match status" value="1"/>
</dbReference>
<proteinExistence type="predicted"/>
<accession>A0AAD5E3H1</accession>
<name>A0AAD5E3H1_UMBRA</name>
<keyword evidence="1" id="KW-0560">Oxidoreductase</keyword>
<evidence type="ECO:0000256" key="1">
    <source>
        <dbReference type="ARBA" id="ARBA00023002"/>
    </source>
</evidence>
<dbReference type="AlphaFoldDB" id="A0AAD5E3H1"/>
<evidence type="ECO:0000313" key="2">
    <source>
        <dbReference type="EMBL" id="KAI8576443.1"/>
    </source>
</evidence>
<dbReference type="Proteomes" id="UP001206595">
    <property type="component" value="Unassembled WGS sequence"/>
</dbReference>
<evidence type="ECO:0000313" key="3">
    <source>
        <dbReference type="Proteomes" id="UP001206595"/>
    </source>
</evidence>
<dbReference type="PANTHER" id="PTHR43157">
    <property type="entry name" value="PHOSPHATIDYLINOSITOL-GLYCAN BIOSYNTHESIS CLASS F PROTEIN-RELATED"/>
    <property type="match status" value="1"/>
</dbReference>
<dbReference type="RefSeq" id="XP_051441447.1">
    <property type="nucleotide sequence ID" value="XM_051591559.1"/>
</dbReference>
<protein>
    <submittedName>
        <fullName evidence="2">Uncharacterized protein</fullName>
    </submittedName>
</protein>
<dbReference type="GO" id="GO:0016491">
    <property type="term" value="F:oxidoreductase activity"/>
    <property type="evidence" value="ECO:0007669"/>
    <property type="project" value="UniProtKB-KW"/>
</dbReference>
<reference evidence="2" key="2">
    <citation type="journal article" date="2022" name="Proc. Natl. Acad. Sci. U.S.A.">
        <title>Diploid-dominant life cycles characterize the early evolution of Fungi.</title>
        <authorList>
            <person name="Amses K.R."/>
            <person name="Simmons D.R."/>
            <person name="Longcore J.E."/>
            <person name="Mondo S.J."/>
            <person name="Seto K."/>
            <person name="Jeronimo G.H."/>
            <person name="Bonds A.E."/>
            <person name="Quandt C.A."/>
            <person name="Davis W.J."/>
            <person name="Chang Y."/>
            <person name="Federici B.A."/>
            <person name="Kuo A."/>
            <person name="LaButti K."/>
            <person name="Pangilinan J."/>
            <person name="Andreopoulos W."/>
            <person name="Tritt A."/>
            <person name="Riley R."/>
            <person name="Hundley H."/>
            <person name="Johnson J."/>
            <person name="Lipzen A."/>
            <person name="Barry K."/>
            <person name="Lang B.F."/>
            <person name="Cuomo C.A."/>
            <person name="Buchler N.E."/>
            <person name="Grigoriev I.V."/>
            <person name="Spatafora J.W."/>
            <person name="Stajich J.E."/>
            <person name="James T.Y."/>
        </authorList>
    </citation>
    <scope>NUCLEOTIDE SEQUENCE</scope>
    <source>
        <strain evidence="2">AG</strain>
    </source>
</reference>
<dbReference type="EMBL" id="MU620955">
    <property type="protein sequence ID" value="KAI8576443.1"/>
    <property type="molecule type" value="Genomic_DNA"/>
</dbReference>
<dbReference type="InterPro" id="IPR036291">
    <property type="entry name" value="NAD(P)-bd_dom_sf"/>
</dbReference>
<gene>
    <name evidence="2" type="ORF">K450DRAFT_256774</name>
</gene>
<dbReference type="GeneID" id="75916902"/>
<dbReference type="Gene3D" id="3.40.50.720">
    <property type="entry name" value="NAD(P)-binding Rossmann-like Domain"/>
    <property type="match status" value="1"/>
</dbReference>
<keyword evidence="3" id="KW-1185">Reference proteome</keyword>
<reference evidence="2" key="1">
    <citation type="submission" date="2021-06" db="EMBL/GenBank/DDBJ databases">
        <authorList>
            <consortium name="DOE Joint Genome Institute"/>
            <person name="Mondo S.J."/>
            <person name="Amses K.R."/>
            <person name="Simmons D.R."/>
            <person name="Longcore J.E."/>
            <person name="Seto K."/>
            <person name="Alves G.H."/>
            <person name="Bonds A.E."/>
            <person name="Quandt C.A."/>
            <person name="Davis W.J."/>
            <person name="Chang Y."/>
            <person name="Letcher P.M."/>
            <person name="Powell M.J."/>
            <person name="Kuo A."/>
            <person name="Labutti K."/>
            <person name="Pangilinan J."/>
            <person name="Andreopoulos W."/>
            <person name="Tritt A."/>
            <person name="Riley R."/>
            <person name="Hundley H."/>
            <person name="Johnson J."/>
            <person name="Lipzen A."/>
            <person name="Barry K."/>
            <person name="Berbee M.L."/>
            <person name="Buchler N.E."/>
            <person name="Grigoriev I.V."/>
            <person name="Spatafora J.W."/>
            <person name="Stajich J.E."/>
            <person name="James T.Y."/>
        </authorList>
    </citation>
    <scope>NUCLEOTIDE SEQUENCE</scope>
    <source>
        <strain evidence="2">AG</strain>
    </source>
</reference>
<sequence>MKGCPYRTTEDGFEALYGTNYVRPFLFTNLIVPKILASKAPRIVSVSSIGHFLSAIRFDDLFFDKGNRYTEWIAYAQSQTAKILFACELSKRYKSKGLAAFSLHPGVIKKPACAITPEDSAGPVKDHHGDVVDFSGVAFKTLSQGTSTLLVAAFDPTIASESGSYLVDCQIAMDQVNPWATDDTQAEKLWKLTEKLVGQRFD</sequence>
<dbReference type="PANTHER" id="PTHR43157:SF31">
    <property type="entry name" value="PHOSPHATIDYLINOSITOL-GLYCAN BIOSYNTHESIS CLASS F PROTEIN"/>
    <property type="match status" value="1"/>
</dbReference>
<organism evidence="2 3">
    <name type="scientific">Umbelopsis ramanniana AG</name>
    <dbReference type="NCBI Taxonomy" id="1314678"/>
    <lineage>
        <taxon>Eukaryota</taxon>
        <taxon>Fungi</taxon>
        <taxon>Fungi incertae sedis</taxon>
        <taxon>Mucoromycota</taxon>
        <taxon>Mucoromycotina</taxon>
        <taxon>Umbelopsidomycetes</taxon>
        <taxon>Umbelopsidales</taxon>
        <taxon>Umbelopsidaceae</taxon>
        <taxon>Umbelopsis</taxon>
    </lineage>
</organism>
<comment type="caution">
    <text evidence="2">The sequence shown here is derived from an EMBL/GenBank/DDBJ whole genome shotgun (WGS) entry which is preliminary data.</text>
</comment>